<dbReference type="EMBL" id="GL348714">
    <property type="protein sequence ID" value="EFH64530.1"/>
    <property type="molecule type" value="Genomic_DNA"/>
</dbReference>
<sequence length="63" mass="7300">MTSFDEKKKSQLKMAEDSITSGLRALTHCYARQYHYRRKSKGPIDLIISLPKYSSVLYEVTLC</sequence>
<keyword evidence="2" id="KW-1185">Reference proteome</keyword>
<dbReference type="Gramene" id="scaffold_200826.1">
    <property type="protein sequence ID" value="scaffold_200826.1"/>
    <property type="gene ID" value="scaffold_200826.1"/>
</dbReference>
<proteinExistence type="predicted"/>
<evidence type="ECO:0000313" key="2">
    <source>
        <dbReference type="Proteomes" id="UP000008694"/>
    </source>
</evidence>
<protein>
    <submittedName>
        <fullName evidence="1">Predicted protein</fullName>
    </submittedName>
</protein>
<dbReference type="AlphaFoldDB" id="D7KYN0"/>
<name>D7KYN0_ARALL</name>
<dbReference type="Proteomes" id="UP000008694">
    <property type="component" value="Unassembled WGS sequence"/>
</dbReference>
<evidence type="ECO:0000313" key="1">
    <source>
        <dbReference type="EMBL" id="EFH64530.1"/>
    </source>
</evidence>
<accession>D7KYN0</accession>
<gene>
    <name evidence="1" type="ORF">ARALYDRAFT_893752</name>
</gene>
<reference evidence="2" key="1">
    <citation type="journal article" date="2011" name="Nat. Genet.">
        <title>The Arabidopsis lyrata genome sequence and the basis of rapid genome size change.</title>
        <authorList>
            <person name="Hu T.T."/>
            <person name="Pattyn P."/>
            <person name="Bakker E.G."/>
            <person name="Cao J."/>
            <person name="Cheng J.-F."/>
            <person name="Clark R.M."/>
            <person name="Fahlgren N."/>
            <person name="Fawcett J.A."/>
            <person name="Grimwood J."/>
            <person name="Gundlach H."/>
            <person name="Haberer G."/>
            <person name="Hollister J.D."/>
            <person name="Ossowski S."/>
            <person name="Ottilar R.P."/>
            <person name="Salamov A.A."/>
            <person name="Schneeberger K."/>
            <person name="Spannagl M."/>
            <person name="Wang X."/>
            <person name="Yang L."/>
            <person name="Nasrallah M.E."/>
            <person name="Bergelson J."/>
            <person name="Carrington J.C."/>
            <person name="Gaut B.S."/>
            <person name="Schmutz J."/>
            <person name="Mayer K.F.X."/>
            <person name="Van de Peer Y."/>
            <person name="Grigoriev I.V."/>
            <person name="Nordborg M."/>
            <person name="Weigel D."/>
            <person name="Guo Y.-L."/>
        </authorList>
    </citation>
    <scope>NUCLEOTIDE SEQUENCE [LARGE SCALE GENOMIC DNA]</scope>
    <source>
        <strain evidence="2">cv. MN47</strain>
    </source>
</reference>
<dbReference type="HOGENOM" id="CLU_2888787_0_0_1"/>
<organism evidence="2">
    <name type="scientific">Arabidopsis lyrata subsp. lyrata</name>
    <name type="common">Lyre-leaved rock-cress</name>
    <dbReference type="NCBI Taxonomy" id="81972"/>
    <lineage>
        <taxon>Eukaryota</taxon>
        <taxon>Viridiplantae</taxon>
        <taxon>Streptophyta</taxon>
        <taxon>Embryophyta</taxon>
        <taxon>Tracheophyta</taxon>
        <taxon>Spermatophyta</taxon>
        <taxon>Magnoliopsida</taxon>
        <taxon>eudicotyledons</taxon>
        <taxon>Gunneridae</taxon>
        <taxon>Pentapetalae</taxon>
        <taxon>rosids</taxon>
        <taxon>malvids</taxon>
        <taxon>Brassicales</taxon>
        <taxon>Brassicaceae</taxon>
        <taxon>Camelineae</taxon>
        <taxon>Arabidopsis</taxon>
    </lineage>
</organism>